<dbReference type="AlphaFoldDB" id="A0A395HLC2"/>
<dbReference type="PANTHER" id="PTHR43476">
    <property type="entry name" value="3-(3-HYDROXY-PHENYL)PROPIONATE/3-HYDROXYCINNAMIC ACID HYDROXYLASE"/>
    <property type="match status" value="1"/>
</dbReference>
<dbReference type="SUPFAM" id="SSF51905">
    <property type="entry name" value="FAD/NAD(P)-binding domain"/>
    <property type="match status" value="1"/>
</dbReference>
<dbReference type="RefSeq" id="XP_025547886.1">
    <property type="nucleotide sequence ID" value="XM_025690491.1"/>
</dbReference>
<dbReference type="Gene3D" id="3.50.50.60">
    <property type="entry name" value="FAD/NAD(P)-binding domain"/>
    <property type="match status" value="2"/>
</dbReference>
<dbReference type="Pfam" id="PF01494">
    <property type="entry name" value="FAD_binding_3"/>
    <property type="match status" value="1"/>
</dbReference>
<dbReference type="GeneID" id="37194780"/>
<evidence type="ECO:0000256" key="3">
    <source>
        <dbReference type="ARBA" id="ARBA00023002"/>
    </source>
</evidence>
<evidence type="ECO:0000256" key="1">
    <source>
        <dbReference type="ARBA" id="ARBA00022630"/>
    </source>
</evidence>
<dbReference type="EMBL" id="KZ824310">
    <property type="protein sequence ID" value="RAL08732.1"/>
    <property type="molecule type" value="Genomic_DNA"/>
</dbReference>
<gene>
    <name evidence="5" type="ORF">BO97DRAFT_194412</name>
</gene>
<dbReference type="GO" id="GO:0008688">
    <property type="term" value="F:3-(3-hydroxyphenyl)propionate hydroxylase activity"/>
    <property type="evidence" value="ECO:0007669"/>
    <property type="project" value="TreeGrafter"/>
</dbReference>
<keyword evidence="3" id="KW-0560">Oxidoreductase</keyword>
<dbReference type="PRINTS" id="PR00420">
    <property type="entry name" value="RNGMNOXGNASE"/>
</dbReference>
<feature type="domain" description="FAD-binding" evidence="4">
    <location>
        <begin position="10"/>
        <end position="374"/>
    </location>
</feature>
<keyword evidence="6" id="KW-1185">Reference proteome</keyword>
<dbReference type="VEuPathDB" id="FungiDB:BO97DRAFT_194412"/>
<dbReference type="InterPro" id="IPR002938">
    <property type="entry name" value="FAD-bd"/>
</dbReference>
<evidence type="ECO:0000313" key="5">
    <source>
        <dbReference type="EMBL" id="RAL08732.1"/>
    </source>
</evidence>
<evidence type="ECO:0000256" key="2">
    <source>
        <dbReference type="ARBA" id="ARBA00022827"/>
    </source>
</evidence>
<evidence type="ECO:0000259" key="4">
    <source>
        <dbReference type="Pfam" id="PF01494"/>
    </source>
</evidence>
<proteinExistence type="predicted"/>
<keyword evidence="1" id="KW-0285">Flavoprotein</keyword>
<evidence type="ECO:0000313" key="6">
    <source>
        <dbReference type="Proteomes" id="UP000248961"/>
    </source>
</evidence>
<dbReference type="GO" id="GO:0071949">
    <property type="term" value="F:FAD binding"/>
    <property type="evidence" value="ECO:0007669"/>
    <property type="project" value="InterPro"/>
</dbReference>
<accession>A0A395HLC2</accession>
<keyword evidence="5" id="KW-0503">Monooxygenase</keyword>
<keyword evidence="2" id="KW-0274">FAD</keyword>
<dbReference type="STRING" id="1450537.A0A395HLC2"/>
<protein>
    <submittedName>
        <fullName evidence="5">Monooxygenase</fullName>
    </submittedName>
</protein>
<dbReference type="GO" id="GO:0019622">
    <property type="term" value="P:3-(3-hydroxy)phenylpropionate catabolic process"/>
    <property type="evidence" value="ECO:0007669"/>
    <property type="project" value="TreeGrafter"/>
</dbReference>
<reference evidence="5 6" key="1">
    <citation type="submission" date="2018-02" db="EMBL/GenBank/DDBJ databases">
        <title>The genomes of Aspergillus section Nigri reveals drivers in fungal speciation.</title>
        <authorList>
            <consortium name="DOE Joint Genome Institute"/>
            <person name="Vesth T.C."/>
            <person name="Nybo J."/>
            <person name="Theobald S."/>
            <person name="Brandl J."/>
            <person name="Frisvad J.C."/>
            <person name="Nielsen K.F."/>
            <person name="Lyhne E.K."/>
            <person name="Kogle M.E."/>
            <person name="Kuo A."/>
            <person name="Riley R."/>
            <person name="Clum A."/>
            <person name="Nolan M."/>
            <person name="Lipzen A."/>
            <person name="Salamov A."/>
            <person name="Henrissat B."/>
            <person name="Wiebenga A."/>
            <person name="De vries R.P."/>
            <person name="Grigoriev I.V."/>
            <person name="Mortensen U.H."/>
            <person name="Andersen M.R."/>
            <person name="Baker S.E."/>
        </authorList>
    </citation>
    <scope>NUCLEOTIDE SEQUENCE [LARGE SCALE GENOMIC DNA]</scope>
    <source>
        <strain evidence="5 6">CBS 101889</strain>
    </source>
</reference>
<name>A0A395HLC2_ASPHC</name>
<dbReference type="InterPro" id="IPR050631">
    <property type="entry name" value="PheA/TfdB_FAD_monoxygenase"/>
</dbReference>
<dbReference type="PANTHER" id="PTHR43476:SF3">
    <property type="entry name" value="FAD-BINDING MONOOXYGENASE"/>
    <property type="match status" value="1"/>
</dbReference>
<dbReference type="InterPro" id="IPR036188">
    <property type="entry name" value="FAD/NAD-bd_sf"/>
</dbReference>
<dbReference type="Proteomes" id="UP000248961">
    <property type="component" value="Unassembled WGS sequence"/>
</dbReference>
<organism evidence="5 6">
    <name type="scientific">Aspergillus homomorphus (strain CBS 101889)</name>
    <dbReference type="NCBI Taxonomy" id="1450537"/>
    <lineage>
        <taxon>Eukaryota</taxon>
        <taxon>Fungi</taxon>
        <taxon>Dikarya</taxon>
        <taxon>Ascomycota</taxon>
        <taxon>Pezizomycotina</taxon>
        <taxon>Eurotiomycetes</taxon>
        <taxon>Eurotiomycetidae</taxon>
        <taxon>Eurotiales</taxon>
        <taxon>Aspergillaceae</taxon>
        <taxon>Aspergillus</taxon>
        <taxon>Aspergillus subgen. Circumdati</taxon>
    </lineage>
</organism>
<dbReference type="OrthoDB" id="10016252at2759"/>
<sequence length="623" mass="71550">MSSRKIWETTEVIICGCGPTGAMLSAYLGRMGIRNIVIEKEANITTDPRGIALDEDGIRLVQGLGLYDWIYTEIGTCMGEFKFISGTEKDLHKPPILEIVHNAPAGTSGHVGYIGHKQPVLESKLRSAISPTCCSLRCGSTIVGIKEDKDWVYCTYHNADGKDHNVRARYLVGADGKTGYTRKQYLEPRGVMMEKFHEAFYEETWVALNWKMTLPTPETHPSFPLWELGYKPKQVYDLFFPSEFRFLCNRERPAVCGRFGLPEDRLWRFEYLVDRSENGDRMAEPEEMRRIVLPYLTHRGSRYNLDQDVQFPEDCITVLRCRPFKFSSRTCNVWAKERVILCGDAAHVFPPFGGQGIVSGFRDAISLSWRLVVLCRYQPYKRNHERVLAAWYLERKQQLRVSLATTVRNGELVCERNLLKTLLRDWALWFMQLFPMYRDRLQRGGRKTATFQLRHSEGMPFIPDLNGGIYMPQVYCRTATGRICFTDDAIYRAGSRSLFRVFIYLQSSAEIASATEALHGIECWSRGEFDSHNIPIIVENMASTDIIQMSNVFQIASAEEFSRSPLCSQRPVPLSYNPFLIRKRVQGTFVVVRPDRFVFAACNDRGELKEAVECMARYLYGEI</sequence>